<dbReference type="Proteomes" id="UP000594262">
    <property type="component" value="Unplaced"/>
</dbReference>
<evidence type="ECO:0000313" key="2">
    <source>
        <dbReference type="EnsemblMetazoa" id="CLYHEMP009968.1"/>
    </source>
</evidence>
<sequence>MLCVYHGILLLLFLFGGITNTQASGSWGSWVHNQGCYNHDVSGQTVQRYTRPCTGGTCDGGTNGEYFTYTCQPGYMSPGFKPTTSNSRSQCGPTCTGGQNFDGKFTLDFPFVQFPQTTMMRMYIKAKHGSNGQPDMGLVARIPSLSINRDMDTLRSNTRYWNGMQGSWGWGYFKRNATQLVYDSAVSQDKGFYLHAITSQGNRFEMDVEAVMTFNPSTDSETYISAAFYLHRFTDHIEVISIMQNKRQRAPTTSGTPEVVTLSERGPDRTSLDALYPAFQLVAQPWIHFGGTARTRDIFIRQRIPNLYFKIDKISITWYTANHPSVVIVEDTIAFDEALTVSMDDSKNEIHHYIPYVDPSQSWMSPIQKYENKVIEFQDSTYLERPINSIINDVSFCFETDKCDSSKPYQFQTNRGVGRFGTVADGQLPITPFRIKYLEGGLCWYSDITTSNKVLLSSRCRDLFTLGRHQFPSKPYHLWHVESKLLVNHAGGGNAEIYLHTDSRVPFLSRMGRLLTPYRWTQGDCIVADNERPTTSGVGGQRDPTACDENEININRTRTKYLPDYSAHYNVLSMKSILQTTVDGLKLLLVCDPKRDLKTISNCHYSTDDGLKWKGLSTTITQVKFIIPSEKTFYGYCNDLKYFCSMEFLSNRISYLDEATYNGKLSDLTMVTATNLDDMTLTPSSVDTSDDPDIGMTSRALSKLQGDGVTWNEIYIWTN</sequence>
<protein>
    <submittedName>
        <fullName evidence="2">Uncharacterized protein</fullName>
    </submittedName>
</protein>
<accession>A0A7M5V9P2</accession>
<reference evidence="2" key="1">
    <citation type="submission" date="2021-01" db="UniProtKB">
        <authorList>
            <consortium name="EnsemblMetazoa"/>
        </authorList>
    </citation>
    <scope>IDENTIFICATION</scope>
</reference>
<feature type="signal peptide" evidence="1">
    <location>
        <begin position="1"/>
        <end position="23"/>
    </location>
</feature>
<proteinExistence type="predicted"/>
<dbReference type="GeneID" id="136823230"/>
<organism evidence="2 3">
    <name type="scientific">Clytia hemisphaerica</name>
    <dbReference type="NCBI Taxonomy" id="252671"/>
    <lineage>
        <taxon>Eukaryota</taxon>
        <taxon>Metazoa</taxon>
        <taxon>Cnidaria</taxon>
        <taxon>Hydrozoa</taxon>
        <taxon>Hydroidolina</taxon>
        <taxon>Leptothecata</taxon>
        <taxon>Obeliida</taxon>
        <taxon>Clytiidae</taxon>
        <taxon>Clytia</taxon>
    </lineage>
</organism>
<dbReference type="AlphaFoldDB" id="A0A7M5V9P2"/>
<name>A0A7M5V9P2_9CNID</name>
<evidence type="ECO:0000256" key="1">
    <source>
        <dbReference type="SAM" id="SignalP"/>
    </source>
</evidence>
<feature type="chain" id="PRO_5029549134" evidence="1">
    <location>
        <begin position="24"/>
        <end position="719"/>
    </location>
</feature>
<keyword evidence="1" id="KW-0732">Signal</keyword>
<dbReference type="RefSeq" id="XP_066935511.1">
    <property type="nucleotide sequence ID" value="XM_067079410.1"/>
</dbReference>
<dbReference type="EnsemblMetazoa" id="CLYHEMT009968.1">
    <property type="protein sequence ID" value="CLYHEMP009968.1"/>
    <property type="gene ID" value="CLYHEMG009968"/>
</dbReference>
<keyword evidence="3" id="KW-1185">Reference proteome</keyword>
<evidence type="ECO:0000313" key="3">
    <source>
        <dbReference type="Proteomes" id="UP000594262"/>
    </source>
</evidence>